<dbReference type="Proteomes" id="UP001260188">
    <property type="component" value="Unassembled WGS sequence"/>
</dbReference>
<dbReference type="InterPro" id="IPR025966">
    <property type="entry name" value="OppC_N"/>
</dbReference>
<dbReference type="PANTHER" id="PTHR43163:SF6">
    <property type="entry name" value="DIPEPTIDE TRANSPORT SYSTEM PERMEASE PROTEIN DPPB-RELATED"/>
    <property type="match status" value="1"/>
</dbReference>
<dbReference type="InterPro" id="IPR000515">
    <property type="entry name" value="MetI-like"/>
</dbReference>
<keyword evidence="4 7" id="KW-0812">Transmembrane</keyword>
<dbReference type="InterPro" id="IPR035906">
    <property type="entry name" value="MetI-like_sf"/>
</dbReference>
<feature type="transmembrane region" description="Helical" evidence="7">
    <location>
        <begin position="197"/>
        <end position="217"/>
    </location>
</feature>
<keyword evidence="5 7" id="KW-1133">Transmembrane helix</keyword>
<feature type="transmembrane region" description="Helical" evidence="7">
    <location>
        <begin position="574"/>
        <end position="594"/>
    </location>
</feature>
<feature type="domain" description="ABC transmembrane type-1" evidence="8">
    <location>
        <begin position="447"/>
        <end position="637"/>
    </location>
</feature>
<keyword evidence="2 7" id="KW-0813">Transport</keyword>
<protein>
    <submittedName>
        <fullName evidence="9">ABC-type dipeptide/oligopeptide/nickel transport system permease component</fullName>
    </submittedName>
</protein>
<evidence type="ECO:0000256" key="5">
    <source>
        <dbReference type="ARBA" id="ARBA00022989"/>
    </source>
</evidence>
<dbReference type="PANTHER" id="PTHR43163">
    <property type="entry name" value="DIPEPTIDE TRANSPORT SYSTEM PERMEASE PROTEIN DPPB-RELATED"/>
    <property type="match status" value="1"/>
</dbReference>
<feature type="transmembrane region" description="Helical" evidence="7">
    <location>
        <begin position="486"/>
        <end position="505"/>
    </location>
</feature>
<evidence type="ECO:0000313" key="9">
    <source>
        <dbReference type="EMBL" id="MDR6167558.1"/>
    </source>
</evidence>
<feature type="transmembrane region" description="Helical" evidence="7">
    <location>
        <begin position="133"/>
        <end position="155"/>
    </location>
</feature>
<evidence type="ECO:0000256" key="4">
    <source>
        <dbReference type="ARBA" id="ARBA00022692"/>
    </source>
</evidence>
<dbReference type="CDD" id="cd06261">
    <property type="entry name" value="TM_PBP2"/>
    <property type="match status" value="2"/>
</dbReference>
<feature type="transmembrane region" description="Helical" evidence="7">
    <location>
        <begin position="379"/>
        <end position="401"/>
    </location>
</feature>
<organism evidence="9 10">
    <name type="scientific">Microbacterium paludicola</name>
    <dbReference type="NCBI Taxonomy" id="300019"/>
    <lineage>
        <taxon>Bacteria</taxon>
        <taxon>Bacillati</taxon>
        <taxon>Actinomycetota</taxon>
        <taxon>Actinomycetes</taxon>
        <taxon>Micrococcales</taxon>
        <taxon>Microbacteriaceae</taxon>
        <taxon>Microbacterium</taxon>
    </lineage>
</organism>
<dbReference type="Pfam" id="PF00528">
    <property type="entry name" value="BPD_transp_1"/>
    <property type="match status" value="2"/>
</dbReference>
<evidence type="ECO:0000256" key="7">
    <source>
        <dbReference type="RuleBase" id="RU363032"/>
    </source>
</evidence>
<accession>A0ABU1I387</accession>
<feature type="domain" description="ABC transmembrane type-1" evidence="8">
    <location>
        <begin position="95"/>
        <end position="397"/>
    </location>
</feature>
<comment type="subcellular location">
    <subcellularLocation>
        <location evidence="1 7">Cell membrane</location>
        <topology evidence="1 7">Multi-pass membrane protein</topology>
    </subcellularLocation>
</comment>
<evidence type="ECO:0000256" key="6">
    <source>
        <dbReference type="ARBA" id="ARBA00023136"/>
    </source>
</evidence>
<evidence type="ECO:0000256" key="1">
    <source>
        <dbReference type="ARBA" id="ARBA00004651"/>
    </source>
</evidence>
<feature type="transmembrane region" description="Helical" evidence="7">
    <location>
        <begin position="614"/>
        <end position="637"/>
    </location>
</feature>
<comment type="similarity">
    <text evidence="7">Belongs to the binding-protein-dependent transport system permease family.</text>
</comment>
<dbReference type="PROSITE" id="PS50928">
    <property type="entry name" value="ABC_TM1"/>
    <property type="match status" value="2"/>
</dbReference>
<name>A0ABU1I387_9MICO</name>
<gene>
    <name evidence="9" type="ORF">QE367_001762</name>
</gene>
<feature type="transmembrane region" description="Helical" evidence="7">
    <location>
        <begin position="511"/>
        <end position="529"/>
    </location>
</feature>
<sequence>MLRTIGQRLLLLIPTLLGLSILLFLWVRALPGGPAVALLGEKATPEAIARINELYGFNRPILEQYATYMGRLLTGDFGSSIETGRPVVEEFLRRFPATVELSIAALIFAVGIGIPLGYLAARHHGKISDHVAVVLSLVGVTIPVFFLAFILKYVFAVQLGWLPSDGRQDPRIDATHYTNFYVLDGLLTGEFDAAWDAALHLILPALALGTIPLAIIVRITRASVLEVQNSDYVRTGRAKGIARRTLRGRFILRNAMLPVATTVGLQGRAAAGGGDPDRDRVRVPRDRLVPGPGHQCPRLPGAAGVHPLHRRHLRAHQPHRRCLVQPDRSESEGLMSTNALPPAPGDGPATAVAEHEVLEARTGGGFWHDVFARLRRNPVAWIGAAIVLVFLLVAILAPWLAPYPETALPGAREVTPTHIPGPGEIAGFPLGLDRFGGDVLSKLIWGARASLLIGVISTAFGLAGGMLLGLIAGMFGGWVDTVVMRFVDILLSVPNLLLAVSIAAILGQSQLAIMIAIGASQVPIFARLLRASMLQQRSADYILSAQTLGLGRGKITMSHVLPNSLGPVIVQGTLTLATAVIDAAALSFLGLGGGGAATAEWGRMLTYAQNELAIAPWLAFLPGLCIMITALGFTLLGESLREAMDPRTRAR</sequence>
<dbReference type="Pfam" id="PF19300">
    <property type="entry name" value="BPD_transp_1_N"/>
    <property type="match status" value="1"/>
</dbReference>
<evidence type="ECO:0000256" key="2">
    <source>
        <dbReference type="ARBA" id="ARBA00022448"/>
    </source>
</evidence>
<keyword evidence="6 7" id="KW-0472">Membrane</keyword>
<dbReference type="InterPro" id="IPR045621">
    <property type="entry name" value="BPD_transp_1_N"/>
</dbReference>
<dbReference type="SUPFAM" id="SSF161098">
    <property type="entry name" value="MetI-like"/>
    <property type="match status" value="2"/>
</dbReference>
<comment type="caution">
    <text evidence="9">The sequence shown here is derived from an EMBL/GenBank/DDBJ whole genome shotgun (WGS) entry which is preliminary data.</text>
</comment>
<keyword evidence="10" id="KW-1185">Reference proteome</keyword>
<dbReference type="EMBL" id="JAVIZA010000001">
    <property type="protein sequence ID" value="MDR6167558.1"/>
    <property type="molecule type" value="Genomic_DNA"/>
</dbReference>
<dbReference type="Pfam" id="PF12911">
    <property type="entry name" value="OppC_N"/>
    <property type="match status" value="1"/>
</dbReference>
<proteinExistence type="inferred from homology"/>
<evidence type="ECO:0000256" key="3">
    <source>
        <dbReference type="ARBA" id="ARBA00022475"/>
    </source>
</evidence>
<feature type="transmembrane region" description="Helical" evidence="7">
    <location>
        <begin position="101"/>
        <end position="121"/>
    </location>
</feature>
<feature type="transmembrane region" description="Helical" evidence="7">
    <location>
        <begin position="451"/>
        <end position="479"/>
    </location>
</feature>
<dbReference type="Gene3D" id="1.10.3720.10">
    <property type="entry name" value="MetI-like"/>
    <property type="match status" value="2"/>
</dbReference>
<evidence type="ECO:0000313" key="10">
    <source>
        <dbReference type="Proteomes" id="UP001260188"/>
    </source>
</evidence>
<keyword evidence="3" id="KW-1003">Cell membrane</keyword>
<reference evidence="9 10" key="1">
    <citation type="submission" date="2023-08" db="EMBL/GenBank/DDBJ databases">
        <title>Functional and genomic diversity of the sorghum phyllosphere microbiome.</title>
        <authorList>
            <person name="Shade A."/>
        </authorList>
    </citation>
    <scope>NUCLEOTIDE SEQUENCE [LARGE SCALE GENOMIC DNA]</scope>
    <source>
        <strain evidence="9 10">SORGH_AS_0919</strain>
    </source>
</reference>
<evidence type="ECO:0000259" key="8">
    <source>
        <dbReference type="PROSITE" id="PS50928"/>
    </source>
</evidence>